<dbReference type="SMART" id="SM00530">
    <property type="entry name" value="HTH_XRE"/>
    <property type="match status" value="1"/>
</dbReference>
<dbReference type="Gene3D" id="1.10.260.40">
    <property type="entry name" value="lambda repressor-like DNA-binding domains"/>
    <property type="match status" value="1"/>
</dbReference>
<organism evidence="3 4">
    <name type="scientific">Klebsiella michiganensis</name>
    <dbReference type="NCBI Taxonomy" id="1134687"/>
    <lineage>
        <taxon>Bacteria</taxon>
        <taxon>Pseudomonadati</taxon>
        <taxon>Pseudomonadota</taxon>
        <taxon>Gammaproteobacteria</taxon>
        <taxon>Enterobacterales</taxon>
        <taxon>Enterobacteriaceae</taxon>
        <taxon>Klebsiella/Raoultella group</taxon>
        <taxon>Klebsiella</taxon>
    </lineage>
</organism>
<evidence type="ECO:0000313" key="3">
    <source>
        <dbReference type="EMBL" id="MEC6052764.1"/>
    </source>
</evidence>
<dbReference type="AlphaFoldDB" id="A0AB35WG27"/>
<name>A0AB35WG27_9ENTR</name>
<reference evidence="3" key="2">
    <citation type="submission" date="2024-01" db="EMBL/GenBank/DDBJ databases">
        <authorList>
            <person name="Macesic N."/>
        </authorList>
    </citation>
    <scope>NUCLEOTIDE SEQUENCE</scope>
    <source>
        <strain evidence="3">CPO078</strain>
    </source>
</reference>
<dbReference type="Pfam" id="PF01381">
    <property type="entry name" value="HTH_3"/>
    <property type="match status" value="1"/>
</dbReference>
<gene>
    <name evidence="3" type="ORF">QAB24_019890</name>
</gene>
<sequence>MEMKNLSIGERIRARRKDLNHTQRTLAKALKISHVSVSQWERDDSEPTGKNLFALSKILKCSPTWILFGDDEQAPDSLPAEESPLDDRHKELIELFDALPESEQDSQLELMRARVENFNRLFEEMLETRKRKNKPKSN</sequence>
<dbReference type="PROSITE" id="PS50943">
    <property type="entry name" value="HTH_CROC1"/>
    <property type="match status" value="1"/>
</dbReference>
<dbReference type="PANTHER" id="PTHR46558">
    <property type="entry name" value="TRACRIPTIONAL REGULATORY PROTEIN-RELATED-RELATED"/>
    <property type="match status" value="1"/>
</dbReference>
<proteinExistence type="predicted"/>
<dbReference type="SUPFAM" id="SSF47413">
    <property type="entry name" value="lambda repressor-like DNA-binding domains"/>
    <property type="match status" value="1"/>
</dbReference>
<dbReference type="RefSeq" id="WP_148675675.1">
    <property type="nucleotide sequence ID" value="NZ_CABGVB010000001.1"/>
</dbReference>
<feature type="domain" description="HTH cro/C1-type" evidence="2">
    <location>
        <begin position="12"/>
        <end position="66"/>
    </location>
</feature>
<dbReference type="InterPro" id="IPR001387">
    <property type="entry name" value="Cro/C1-type_HTH"/>
</dbReference>
<evidence type="ECO:0000313" key="4">
    <source>
        <dbReference type="Proteomes" id="UP001175817"/>
    </source>
</evidence>
<evidence type="ECO:0000256" key="1">
    <source>
        <dbReference type="ARBA" id="ARBA00023125"/>
    </source>
</evidence>
<protein>
    <submittedName>
        <fullName evidence="3">Helix-turn-helix domain-containing protein</fullName>
    </submittedName>
</protein>
<reference evidence="3" key="1">
    <citation type="journal article" date="2023" name="Nat. Commun.">
        <title>Genomic dissection of endemic carbapenem resistance reveals metallo-beta-lactamase dissemination through clonal, plasmid and integron transfer.</title>
        <authorList>
            <person name="Macesic N."/>
            <person name="Hawkey J."/>
            <person name="Vezina B."/>
            <person name="Wisniewski J.A."/>
            <person name="Cottingham H."/>
            <person name="Blakeway L.V."/>
            <person name="Harshegyi T."/>
            <person name="Pragastis K."/>
            <person name="Badoordeen G.Z."/>
            <person name="Dennison A."/>
            <person name="Spelman D.W."/>
            <person name="Jenney A.W.J."/>
            <person name="Peleg A.Y."/>
        </authorList>
    </citation>
    <scope>NUCLEOTIDE SEQUENCE</scope>
    <source>
        <strain evidence="3">CPO078</strain>
    </source>
</reference>
<dbReference type="PANTHER" id="PTHR46558:SF13">
    <property type="entry name" value="HTH-TYPE TRANSCRIPTIONAL REGULATOR IMMR"/>
    <property type="match status" value="1"/>
</dbReference>
<dbReference type="GO" id="GO:0003677">
    <property type="term" value="F:DNA binding"/>
    <property type="evidence" value="ECO:0007669"/>
    <property type="project" value="UniProtKB-KW"/>
</dbReference>
<dbReference type="CDD" id="cd00093">
    <property type="entry name" value="HTH_XRE"/>
    <property type="match status" value="1"/>
</dbReference>
<comment type="caution">
    <text evidence="3">The sequence shown here is derived from an EMBL/GenBank/DDBJ whole genome shotgun (WGS) entry which is preliminary data.</text>
</comment>
<accession>A0AB35WG27</accession>
<keyword evidence="1" id="KW-0238">DNA-binding</keyword>
<dbReference type="Proteomes" id="UP001175817">
    <property type="component" value="Unassembled WGS sequence"/>
</dbReference>
<dbReference type="EMBL" id="JARTTH020000001">
    <property type="protein sequence ID" value="MEC6052764.1"/>
    <property type="molecule type" value="Genomic_DNA"/>
</dbReference>
<dbReference type="InterPro" id="IPR010982">
    <property type="entry name" value="Lambda_DNA-bd_dom_sf"/>
</dbReference>
<dbReference type="NCBIfam" id="NF007257">
    <property type="entry name" value="PRK09706.1"/>
    <property type="match status" value="1"/>
</dbReference>
<evidence type="ECO:0000259" key="2">
    <source>
        <dbReference type="PROSITE" id="PS50943"/>
    </source>
</evidence>